<gene>
    <name evidence="2" type="ORF">GCM10007977_044220</name>
</gene>
<sequence>MVTPVAVDDVLRLARRLADLSDDADLDGLVRDVRERLAALLRDPGDPAALWRAAQRWSAAAALVTRRGERLGADTLRADDRWTGPAADAYLQGLRTQRAAFAEAAGAATAVASALRELAVALSVFWAALGVAVSALAVRLAAAISACAVPLAIPAASAAGVGALAEFLAEAGLLLGRLHDTAGRLLRHPPAARWPALADPALADGSMTDGDGSGWRLRH</sequence>
<protein>
    <submittedName>
        <fullName evidence="2">Uncharacterized protein</fullName>
    </submittedName>
</protein>
<accession>A0A917WXU0</accession>
<proteinExistence type="predicted"/>
<dbReference type="RefSeq" id="WP_190251806.1">
    <property type="nucleotide sequence ID" value="NZ_BMPI01000021.1"/>
</dbReference>
<comment type="caution">
    <text evidence="2">The sequence shown here is derived from an EMBL/GenBank/DDBJ whole genome shotgun (WGS) entry which is preliminary data.</text>
</comment>
<keyword evidence="1" id="KW-0472">Membrane</keyword>
<keyword evidence="1" id="KW-1133">Transmembrane helix</keyword>
<feature type="transmembrane region" description="Helical" evidence="1">
    <location>
        <begin position="143"/>
        <end position="169"/>
    </location>
</feature>
<keyword evidence="1" id="KW-0812">Transmembrane</keyword>
<reference evidence="2" key="1">
    <citation type="journal article" date="2014" name="Int. J. Syst. Evol. Microbiol.">
        <title>Complete genome sequence of Corynebacterium casei LMG S-19264T (=DSM 44701T), isolated from a smear-ripened cheese.</title>
        <authorList>
            <consortium name="US DOE Joint Genome Institute (JGI-PGF)"/>
            <person name="Walter F."/>
            <person name="Albersmeier A."/>
            <person name="Kalinowski J."/>
            <person name="Ruckert C."/>
        </authorList>
    </citation>
    <scope>NUCLEOTIDE SEQUENCE</scope>
    <source>
        <strain evidence="2">JCM 19831</strain>
    </source>
</reference>
<evidence type="ECO:0000256" key="1">
    <source>
        <dbReference type="SAM" id="Phobius"/>
    </source>
</evidence>
<feature type="transmembrane region" description="Helical" evidence="1">
    <location>
        <begin position="118"/>
        <end position="137"/>
    </location>
</feature>
<keyword evidence="3" id="KW-1185">Reference proteome</keyword>
<evidence type="ECO:0000313" key="3">
    <source>
        <dbReference type="Proteomes" id="UP000642070"/>
    </source>
</evidence>
<dbReference type="Proteomes" id="UP000642070">
    <property type="component" value="Unassembled WGS sequence"/>
</dbReference>
<dbReference type="AlphaFoldDB" id="A0A917WXU0"/>
<organism evidence="2 3">
    <name type="scientific">Dactylosporangium sucinum</name>
    <dbReference type="NCBI Taxonomy" id="1424081"/>
    <lineage>
        <taxon>Bacteria</taxon>
        <taxon>Bacillati</taxon>
        <taxon>Actinomycetota</taxon>
        <taxon>Actinomycetes</taxon>
        <taxon>Micromonosporales</taxon>
        <taxon>Micromonosporaceae</taxon>
        <taxon>Dactylosporangium</taxon>
    </lineage>
</organism>
<evidence type="ECO:0000313" key="2">
    <source>
        <dbReference type="EMBL" id="GGM37888.1"/>
    </source>
</evidence>
<name>A0A917WXU0_9ACTN</name>
<reference evidence="2" key="2">
    <citation type="submission" date="2020-09" db="EMBL/GenBank/DDBJ databases">
        <authorList>
            <person name="Sun Q."/>
            <person name="Ohkuma M."/>
        </authorList>
    </citation>
    <scope>NUCLEOTIDE SEQUENCE</scope>
    <source>
        <strain evidence="2">JCM 19831</strain>
    </source>
</reference>
<dbReference type="EMBL" id="BMPI01000021">
    <property type="protein sequence ID" value="GGM37888.1"/>
    <property type="molecule type" value="Genomic_DNA"/>
</dbReference>